<protein>
    <submittedName>
        <fullName evidence="1">Uncharacterized protein</fullName>
    </submittedName>
</protein>
<gene>
    <name evidence="1" type="ORF">MRATA1EN1_LOCUS22339</name>
</gene>
<name>A0ABN8ZHI3_RANTA</name>
<evidence type="ECO:0000313" key="1">
    <source>
        <dbReference type="EMBL" id="CAI9173377.1"/>
    </source>
</evidence>
<keyword evidence="2" id="KW-1185">Reference proteome</keyword>
<sequence length="111" mass="12037">MPCDTEGQVRADLVRISAPALRPQAVTTHTPLHSLDLQVQSEYLPRRTKESPGAHKGRLKEGVICRDELPGFPQKHVGLPGPAQQAYRAIRGSASGVCVCALEISSLWPCQ</sequence>
<dbReference type="Proteomes" id="UP001176941">
    <property type="component" value="Chromosome 33"/>
</dbReference>
<organism evidence="1 2">
    <name type="scientific">Rangifer tarandus platyrhynchus</name>
    <name type="common">Svalbard reindeer</name>
    <dbReference type="NCBI Taxonomy" id="3082113"/>
    <lineage>
        <taxon>Eukaryota</taxon>
        <taxon>Metazoa</taxon>
        <taxon>Chordata</taxon>
        <taxon>Craniata</taxon>
        <taxon>Vertebrata</taxon>
        <taxon>Euteleostomi</taxon>
        <taxon>Mammalia</taxon>
        <taxon>Eutheria</taxon>
        <taxon>Laurasiatheria</taxon>
        <taxon>Artiodactyla</taxon>
        <taxon>Ruminantia</taxon>
        <taxon>Pecora</taxon>
        <taxon>Cervidae</taxon>
        <taxon>Odocoileinae</taxon>
        <taxon>Rangifer</taxon>
    </lineage>
</organism>
<reference evidence="1" key="1">
    <citation type="submission" date="2023-04" db="EMBL/GenBank/DDBJ databases">
        <authorList>
            <consortium name="ELIXIR-Norway"/>
        </authorList>
    </citation>
    <scope>NUCLEOTIDE SEQUENCE [LARGE SCALE GENOMIC DNA]</scope>
</reference>
<evidence type="ECO:0000313" key="2">
    <source>
        <dbReference type="Proteomes" id="UP001176941"/>
    </source>
</evidence>
<dbReference type="EMBL" id="OX459969">
    <property type="protein sequence ID" value="CAI9173377.1"/>
    <property type="molecule type" value="Genomic_DNA"/>
</dbReference>
<accession>A0ABN8ZHI3</accession>
<proteinExistence type="predicted"/>